<dbReference type="InterPro" id="IPR023346">
    <property type="entry name" value="Lysozyme-like_dom_sf"/>
</dbReference>
<dbReference type="Gene3D" id="3.10.350.10">
    <property type="entry name" value="LysM domain"/>
    <property type="match status" value="1"/>
</dbReference>
<gene>
    <name evidence="6" type="ORF">C884_00586</name>
</gene>
<dbReference type="EMBL" id="ANHZ02000016">
    <property type="protein sequence ID" value="EME36295.1"/>
    <property type="molecule type" value="Genomic_DNA"/>
</dbReference>
<dbReference type="InterPro" id="IPR036779">
    <property type="entry name" value="LysM_dom_sf"/>
</dbReference>
<comment type="similarity">
    <text evidence="1">Belongs to the transglycosylase family. Rpf subfamily.</text>
</comment>
<feature type="domain" description="LysM" evidence="5">
    <location>
        <begin position="212"/>
        <end position="258"/>
    </location>
</feature>
<evidence type="ECO:0000256" key="4">
    <source>
        <dbReference type="SAM" id="SignalP"/>
    </source>
</evidence>
<keyword evidence="4" id="KW-0732">Signal</keyword>
<evidence type="ECO:0000259" key="5">
    <source>
        <dbReference type="PROSITE" id="PS51782"/>
    </source>
</evidence>
<evidence type="ECO:0000256" key="1">
    <source>
        <dbReference type="ARBA" id="ARBA00010830"/>
    </source>
</evidence>
<dbReference type="AlphaFoldDB" id="M2YCP6"/>
<evidence type="ECO:0000256" key="2">
    <source>
        <dbReference type="ARBA" id="ARBA00022801"/>
    </source>
</evidence>
<dbReference type="InterPro" id="IPR052196">
    <property type="entry name" value="Bact_Kbp"/>
</dbReference>
<dbReference type="GO" id="GO:0016787">
    <property type="term" value="F:hydrolase activity"/>
    <property type="evidence" value="ECO:0007669"/>
    <property type="project" value="UniProtKB-KW"/>
</dbReference>
<sequence length="260" mass="25442">MEPVVKKNIKNTIVAGTAAVFGGAALLGAAAPAQAADKWDQLVECEASGDWSANTGNGFSGGLQFTQQTWSAFGGSGNAANASKDQQKAVAERVLAEQGWGAWPACSAKLGLSGGSGYSGGAAASTPAPAAETQVSTQSVETPAPAAEEAPVAQAPAAEAPAAEAPAAEAPAAEAPVAAQAPAAEAPVAEQAPVVEYTAPAAPVAEQPAVAGAYTVVSGDTLGSIAAAHGTDWETLFVANPDTVADPNLIFVGQTLNIPA</sequence>
<dbReference type="SMART" id="SM00257">
    <property type="entry name" value="LysM"/>
    <property type="match status" value="1"/>
</dbReference>
<keyword evidence="7" id="KW-1185">Reference proteome</keyword>
<dbReference type="PROSITE" id="PS51782">
    <property type="entry name" value="LYSM"/>
    <property type="match status" value="1"/>
</dbReference>
<dbReference type="CDD" id="cd13925">
    <property type="entry name" value="RPF"/>
    <property type="match status" value="1"/>
</dbReference>
<dbReference type="CDD" id="cd00118">
    <property type="entry name" value="LysM"/>
    <property type="match status" value="1"/>
</dbReference>
<feature type="compositionally biased region" description="Low complexity" evidence="3">
    <location>
        <begin position="143"/>
        <end position="178"/>
    </location>
</feature>
<organism evidence="6 7">
    <name type="scientific">Kocuria palustris PEL</name>
    <dbReference type="NCBI Taxonomy" id="1236550"/>
    <lineage>
        <taxon>Bacteria</taxon>
        <taxon>Bacillati</taxon>
        <taxon>Actinomycetota</taxon>
        <taxon>Actinomycetes</taxon>
        <taxon>Micrococcales</taxon>
        <taxon>Micrococcaceae</taxon>
        <taxon>Kocuria</taxon>
    </lineage>
</organism>
<dbReference type="SUPFAM" id="SSF53955">
    <property type="entry name" value="Lysozyme-like"/>
    <property type="match status" value="1"/>
</dbReference>
<evidence type="ECO:0000256" key="3">
    <source>
        <dbReference type="SAM" id="MobiDB-lite"/>
    </source>
</evidence>
<dbReference type="Gene3D" id="1.10.530.10">
    <property type="match status" value="1"/>
</dbReference>
<dbReference type="SUPFAM" id="SSF54106">
    <property type="entry name" value="LysM domain"/>
    <property type="match status" value="1"/>
</dbReference>
<dbReference type="Pfam" id="PF01476">
    <property type="entry name" value="LysM"/>
    <property type="match status" value="1"/>
</dbReference>
<feature type="chain" id="PRO_5004030097" description="LysM domain-containing protein" evidence="4">
    <location>
        <begin position="36"/>
        <end position="260"/>
    </location>
</feature>
<dbReference type="PANTHER" id="PTHR34700">
    <property type="entry name" value="POTASSIUM BINDING PROTEIN KBP"/>
    <property type="match status" value="1"/>
</dbReference>
<dbReference type="STRING" id="71999.KPaMU14_08870"/>
<comment type="caution">
    <text evidence="6">The sequence shown here is derived from an EMBL/GenBank/DDBJ whole genome shotgun (WGS) entry which is preliminary data.</text>
</comment>
<dbReference type="Proteomes" id="UP000009877">
    <property type="component" value="Unassembled WGS sequence"/>
</dbReference>
<dbReference type="InterPro" id="IPR010618">
    <property type="entry name" value="RPF"/>
</dbReference>
<name>M2YCP6_9MICC</name>
<feature type="region of interest" description="Disordered" evidence="3">
    <location>
        <begin position="118"/>
        <end position="178"/>
    </location>
</feature>
<feature type="signal peptide" evidence="4">
    <location>
        <begin position="1"/>
        <end position="35"/>
    </location>
</feature>
<feature type="compositionally biased region" description="Low complexity" evidence="3">
    <location>
        <begin position="121"/>
        <end position="131"/>
    </location>
</feature>
<keyword evidence="2" id="KW-0378">Hydrolase</keyword>
<reference evidence="6 7" key="1">
    <citation type="journal article" date="2014" name="Genome Announc.">
        <title>Draft Genome Sequence of Kocuria palustris PEL.</title>
        <authorList>
            <person name="Sharma G."/>
            <person name="Khatri I."/>
            <person name="Subramanian S."/>
        </authorList>
    </citation>
    <scope>NUCLEOTIDE SEQUENCE [LARGE SCALE GENOMIC DNA]</scope>
    <source>
        <strain evidence="6 7">PEL</strain>
    </source>
</reference>
<evidence type="ECO:0000313" key="7">
    <source>
        <dbReference type="Proteomes" id="UP000009877"/>
    </source>
</evidence>
<evidence type="ECO:0000313" key="6">
    <source>
        <dbReference type="EMBL" id="EME36295.1"/>
    </source>
</evidence>
<proteinExistence type="inferred from homology"/>
<accession>M2YCP6</accession>
<dbReference type="InterPro" id="IPR018392">
    <property type="entry name" value="LysM"/>
</dbReference>
<dbReference type="PANTHER" id="PTHR34700:SF4">
    <property type="entry name" value="PHAGE-LIKE ELEMENT PBSX PROTEIN XKDP"/>
    <property type="match status" value="1"/>
</dbReference>
<protein>
    <recommendedName>
        <fullName evidence="5">LysM domain-containing protein</fullName>
    </recommendedName>
</protein>
<dbReference type="Pfam" id="PF06737">
    <property type="entry name" value="Transglycosylas"/>
    <property type="match status" value="1"/>
</dbReference>